<evidence type="ECO:0000256" key="1">
    <source>
        <dbReference type="SAM" id="MobiDB-lite"/>
    </source>
</evidence>
<feature type="region of interest" description="Disordered" evidence="1">
    <location>
        <begin position="64"/>
        <end position="99"/>
    </location>
</feature>
<feature type="compositionally biased region" description="Pro residues" evidence="1">
    <location>
        <begin position="68"/>
        <end position="77"/>
    </location>
</feature>
<dbReference type="EMBL" id="SACO01000005">
    <property type="protein sequence ID" value="RVU05366.1"/>
    <property type="molecule type" value="Genomic_DNA"/>
</dbReference>
<protein>
    <submittedName>
        <fullName evidence="2">Uncharacterized protein</fullName>
    </submittedName>
</protein>
<keyword evidence="3" id="KW-1185">Reference proteome</keyword>
<comment type="caution">
    <text evidence="2">The sequence shown here is derived from an EMBL/GenBank/DDBJ whole genome shotgun (WGS) entry which is preliminary data.</text>
</comment>
<reference evidence="2 3" key="1">
    <citation type="submission" date="2019-01" db="EMBL/GenBank/DDBJ databases">
        <authorList>
            <person name="Chen W.-M."/>
        </authorList>
    </citation>
    <scope>NUCLEOTIDE SEQUENCE [LARGE SCALE GENOMIC DNA]</scope>
    <source>
        <strain evidence="2 3">FSY-9</strain>
    </source>
</reference>
<dbReference type="RefSeq" id="WP_164852713.1">
    <property type="nucleotide sequence ID" value="NZ_SACO01000005.1"/>
</dbReference>
<sequence length="357" mass="37974">MTQEMQGLIHHRKGRPMVMLGMVLTLWVGGRVVLAADWRDHAAALARVDLALARPEPLAGLRWAGLPRPFPEPAPRPRPQRPKPRPKAQAMTEVAPSHSARAVTDQPIWSLAPAREAARPDHVAPDPAPLPAAPVAPVSRWSGDAWLAARRGGDHAVQSGAAMAPSYGANQIGGVLRYRLDEHDRHRSAVYVRAYRAMNGAGETEGALGVSLRPLPKLPVLALVELRASQFASGETHPRPAVSLVSQWQPLALGGGFEAESYAQAGYVGGRAATPFVDGQMRVERLVQQDGGVQLWIGAGAWGGAQQGAGRLDIGPTARLSVWSYGAGGRLSLDWRFRVAGQAMPDSGPALTLSAGF</sequence>
<proteinExistence type="predicted"/>
<gene>
    <name evidence="2" type="ORF">EOE18_08635</name>
</gene>
<dbReference type="AlphaFoldDB" id="A0A3S2URX8"/>
<accession>A0A3S2URX8</accession>
<evidence type="ECO:0000313" key="3">
    <source>
        <dbReference type="Proteomes" id="UP000282837"/>
    </source>
</evidence>
<dbReference type="Proteomes" id="UP000282837">
    <property type="component" value="Unassembled WGS sequence"/>
</dbReference>
<name>A0A3S2URX8_9SPHN</name>
<organism evidence="2 3">
    <name type="scientific">Novosphingobium umbonatum</name>
    <dbReference type="NCBI Taxonomy" id="1908524"/>
    <lineage>
        <taxon>Bacteria</taxon>
        <taxon>Pseudomonadati</taxon>
        <taxon>Pseudomonadota</taxon>
        <taxon>Alphaproteobacteria</taxon>
        <taxon>Sphingomonadales</taxon>
        <taxon>Sphingomonadaceae</taxon>
        <taxon>Novosphingobium</taxon>
    </lineage>
</organism>
<evidence type="ECO:0000313" key="2">
    <source>
        <dbReference type="EMBL" id="RVU05366.1"/>
    </source>
</evidence>